<organism evidence="2 3">
    <name type="scientific">Paenibacillus antri</name>
    <dbReference type="NCBI Taxonomy" id="2582848"/>
    <lineage>
        <taxon>Bacteria</taxon>
        <taxon>Bacillati</taxon>
        <taxon>Bacillota</taxon>
        <taxon>Bacilli</taxon>
        <taxon>Bacillales</taxon>
        <taxon>Paenibacillaceae</taxon>
        <taxon>Paenibacillus</taxon>
    </lineage>
</organism>
<dbReference type="GO" id="GO:0016757">
    <property type="term" value="F:glycosyltransferase activity"/>
    <property type="evidence" value="ECO:0007669"/>
    <property type="project" value="TreeGrafter"/>
</dbReference>
<dbReference type="OrthoDB" id="9809622at2"/>
<protein>
    <submittedName>
        <fullName evidence="2">Glycosyltransferase family 4 protein</fullName>
    </submittedName>
</protein>
<evidence type="ECO:0000313" key="3">
    <source>
        <dbReference type="Proteomes" id="UP000309676"/>
    </source>
</evidence>
<dbReference type="CDD" id="cd03801">
    <property type="entry name" value="GT4_PimA-like"/>
    <property type="match status" value="1"/>
</dbReference>
<reference evidence="2 3" key="1">
    <citation type="submission" date="2019-05" db="EMBL/GenBank/DDBJ databases">
        <authorList>
            <person name="Narsing Rao M.P."/>
            <person name="Li W.J."/>
        </authorList>
    </citation>
    <scope>NUCLEOTIDE SEQUENCE [LARGE SCALE GENOMIC DNA]</scope>
    <source>
        <strain evidence="2 3">SYSU_K30003</strain>
    </source>
</reference>
<dbReference type="PANTHER" id="PTHR12526">
    <property type="entry name" value="GLYCOSYLTRANSFERASE"/>
    <property type="match status" value="1"/>
</dbReference>
<dbReference type="PANTHER" id="PTHR12526:SF625">
    <property type="entry name" value="PHOSPHATIDYLINOSITOL GLYCAN-CLASS A"/>
    <property type="match status" value="1"/>
</dbReference>
<dbReference type="AlphaFoldDB" id="A0A5R9GBT8"/>
<evidence type="ECO:0000259" key="1">
    <source>
        <dbReference type="Pfam" id="PF13524"/>
    </source>
</evidence>
<feature type="domain" description="Spore protein YkvP/CgeB glycosyl transferase-like" evidence="1">
    <location>
        <begin position="223"/>
        <end position="326"/>
    </location>
</feature>
<accession>A0A5R9GBT8</accession>
<dbReference type="Proteomes" id="UP000309676">
    <property type="component" value="Unassembled WGS sequence"/>
</dbReference>
<keyword evidence="3" id="KW-1185">Reference proteome</keyword>
<dbReference type="Pfam" id="PF13524">
    <property type="entry name" value="Glyco_trans_1_2"/>
    <property type="match status" value="1"/>
</dbReference>
<dbReference type="EMBL" id="VCIW01000012">
    <property type="protein sequence ID" value="TLS50848.1"/>
    <property type="molecule type" value="Genomic_DNA"/>
</dbReference>
<proteinExistence type="predicted"/>
<keyword evidence="2" id="KW-0808">Transferase</keyword>
<comment type="caution">
    <text evidence="2">The sequence shown here is derived from an EMBL/GenBank/DDBJ whole genome shotgun (WGS) entry which is preliminary data.</text>
</comment>
<dbReference type="RefSeq" id="WP_138195534.1">
    <property type="nucleotide sequence ID" value="NZ_VCIW01000012.1"/>
</dbReference>
<dbReference type="SUPFAM" id="SSF53756">
    <property type="entry name" value="UDP-Glycosyltransferase/glycogen phosphorylase"/>
    <property type="match status" value="1"/>
</dbReference>
<sequence length="337" mass="39359">MSSWRVLHLPYGIGIGVLSQALRARGVDAVSCSLRSHRYAYMADIRMHVDEYSYRAGKQVREAFFREALETYDLFHFHFGETFFPDKRDLKIIRDRGKKMIVHHRGSEARMLSVARSFGNPHVRVKPTWPEMKIRANLRRLSAYIEHAIVPDRELLPYVAPYYKKVHIVPYAIDTGRYIPDYPSPDSPPLVVHAPSHREIKGTDDILSTVTRLRREGYKFDFKLIERMPHLEAQRLYRQASIVIDQLRIGSYANLSIEAMAMGKPVICYIREDLRDTFPPDLPIVSADPDTIYAALRDLLRRPERWAELGMRGRRYVERHHSLEQVSGMLIDIYRRL</sequence>
<dbReference type="Gene3D" id="3.40.50.2000">
    <property type="entry name" value="Glycogen Phosphorylase B"/>
    <property type="match status" value="1"/>
</dbReference>
<dbReference type="InterPro" id="IPR055259">
    <property type="entry name" value="YkvP/CgeB_Glyco_trans-like"/>
</dbReference>
<evidence type="ECO:0000313" key="2">
    <source>
        <dbReference type="EMBL" id="TLS50848.1"/>
    </source>
</evidence>
<gene>
    <name evidence="2" type="ORF">FE782_17510</name>
</gene>
<name>A0A5R9GBT8_9BACL</name>